<dbReference type="KEGG" id="pic:PICST_65683"/>
<dbReference type="InterPro" id="IPR015943">
    <property type="entry name" value="WD40/YVTN_repeat-like_dom_sf"/>
</dbReference>
<dbReference type="PROSITE" id="PS00678">
    <property type="entry name" value="WD_REPEATS_1"/>
    <property type="match status" value="1"/>
</dbReference>
<evidence type="ECO:0000313" key="7">
    <source>
        <dbReference type="EMBL" id="ABN66607.1"/>
    </source>
</evidence>
<dbReference type="GO" id="GO:0006364">
    <property type="term" value="P:rRNA processing"/>
    <property type="evidence" value="ECO:0007669"/>
    <property type="project" value="InterPro"/>
</dbReference>
<evidence type="ECO:0000259" key="5">
    <source>
        <dbReference type="Pfam" id="PF04192"/>
    </source>
</evidence>
<evidence type="ECO:0000256" key="2">
    <source>
        <dbReference type="ARBA" id="ARBA00022737"/>
    </source>
</evidence>
<dbReference type="GeneID" id="4838834"/>
<dbReference type="STRING" id="322104.A3LUK4"/>
<dbReference type="EMBL" id="CP000498">
    <property type="protein sequence ID" value="ABN66607.1"/>
    <property type="molecule type" value="Genomic_DNA"/>
</dbReference>
<keyword evidence="1 3" id="KW-0853">WD repeat</keyword>
<dbReference type="SUPFAM" id="SSF69322">
    <property type="entry name" value="Tricorn protease domain 2"/>
    <property type="match status" value="1"/>
</dbReference>
<dbReference type="InterPro" id="IPR011047">
    <property type="entry name" value="Quinoprotein_ADH-like_sf"/>
</dbReference>
<dbReference type="GO" id="GO:0032040">
    <property type="term" value="C:small-subunit processome"/>
    <property type="evidence" value="ECO:0007669"/>
    <property type="project" value="EnsemblFungi"/>
</dbReference>
<keyword evidence="8" id="KW-1185">Reference proteome</keyword>
<dbReference type="eggNOG" id="KOG1539">
    <property type="taxonomic scope" value="Eukaryota"/>
</dbReference>
<dbReference type="RefSeq" id="XP_001384636.1">
    <property type="nucleotide sequence ID" value="XM_001384599.1"/>
</dbReference>
<dbReference type="PANTHER" id="PTHR22840">
    <property type="entry name" value="WD REPEAT-CONTAINING PROTEIN 36"/>
    <property type="match status" value="1"/>
</dbReference>
<dbReference type="InterPro" id="IPR019775">
    <property type="entry name" value="WD40_repeat_CS"/>
</dbReference>
<dbReference type="GO" id="GO:0034388">
    <property type="term" value="C:Pwp2p-containing subcomplex of 90S preribosome"/>
    <property type="evidence" value="ECO:0007669"/>
    <property type="project" value="TreeGrafter"/>
</dbReference>
<dbReference type="InterPro" id="IPR059157">
    <property type="entry name" value="WDR36-Utp21_N"/>
</dbReference>
<dbReference type="HOGENOM" id="CLU_002774_2_0_1"/>
<accession>A3LUK4</accession>
<dbReference type="OrthoDB" id="10250769at2759"/>
<proteinExistence type="predicted"/>
<name>A3LUK4_PICST</name>
<dbReference type="FunCoup" id="A3LUK4">
    <property type="interactions" value="1178"/>
</dbReference>
<dbReference type="SMART" id="SM00320">
    <property type="entry name" value="WD40"/>
    <property type="match status" value="10"/>
</dbReference>
<dbReference type="PROSITE" id="PS50082">
    <property type="entry name" value="WD_REPEATS_2"/>
    <property type="match status" value="1"/>
</dbReference>
<dbReference type="FunFam" id="2.130.10.10:FF:000410">
    <property type="entry name" value="U3 small nucleolar RNA-associated protein 21"/>
    <property type="match status" value="1"/>
</dbReference>
<feature type="repeat" description="WD" evidence="3">
    <location>
        <begin position="602"/>
        <end position="643"/>
    </location>
</feature>
<gene>
    <name evidence="7" type="primary">UTP21</name>
    <name evidence="7" type="ORF">PICST_65683</name>
</gene>
<feature type="region of interest" description="Disordered" evidence="4">
    <location>
        <begin position="353"/>
        <end position="373"/>
    </location>
</feature>
<keyword evidence="2" id="KW-0677">Repeat</keyword>
<dbReference type="Gene3D" id="2.130.10.10">
    <property type="entry name" value="YVTN repeat-like/Quinoprotein amine dehydrogenase"/>
    <property type="match status" value="2"/>
</dbReference>
<organism evidence="7 8">
    <name type="scientific">Scheffersomyces stipitis (strain ATCC 58785 / CBS 6054 / NBRC 10063 / NRRL Y-11545)</name>
    <name type="common">Yeast</name>
    <name type="synonym">Pichia stipitis</name>
    <dbReference type="NCBI Taxonomy" id="322104"/>
    <lineage>
        <taxon>Eukaryota</taxon>
        <taxon>Fungi</taxon>
        <taxon>Dikarya</taxon>
        <taxon>Ascomycota</taxon>
        <taxon>Saccharomycotina</taxon>
        <taxon>Pichiomycetes</taxon>
        <taxon>Debaryomycetaceae</taxon>
        <taxon>Scheffersomyces</taxon>
    </lineage>
</organism>
<dbReference type="OMA" id="CIYAWRA"/>
<evidence type="ECO:0000313" key="8">
    <source>
        <dbReference type="Proteomes" id="UP000002258"/>
    </source>
</evidence>
<dbReference type="Pfam" id="PF25171">
    <property type="entry name" value="Beta-prop_WDR36-Utp21_1st"/>
    <property type="match status" value="1"/>
</dbReference>
<dbReference type="InParanoid" id="A3LUK4"/>
<evidence type="ECO:0000256" key="4">
    <source>
        <dbReference type="SAM" id="MobiDB-lite"/>
    </source>
</evidence>
<protein>
    <submittedName>
        <fullName evidence="7">U3 snoRNP protein</fullName>
    </submittedName>
</protein>
<dbReference type="SUPFAM" id="SSF50998">
    <property type="entry name" value="Quinoprotein alcohol dehydrogenase-like"/>
    <property type="match status" value="1"/>
</dbReference>
<dbReference type="InterPro" id="IPR001680">
    <property type="entry name" value="WD40_rpt"/>
</dbReference>
<dbReference type="PANTHER" id="PTHR22840:SF12">
    <property type="entry name" value="WD REPEAT-CONTAINING PROTEIN 36"/>
    <property type="match status" value="1"/>
</dbReference>
<evidence type="ECO:0000259" key="6">
    <source>
        <dbReference type="Pfam" id="PF25171"/>
    </source>
</evidence>
<feature type="region of interest" description="Disordered" evidence="4">
    <location>
        <begin position="789"/>
        <end position="809"/>
    </location>
</feature>
<dbReference type="AlphaFoldDB" id="A3LUK4"/>
<feature type="domain" description="WDR36/Utp21 C-terminal" evidence="5">
    <location>
        <begin position="733"/>
        <end position="949"/>
    </location>
</feature>
<sequence>MVEPVDKKRKVLDADSSISVLPGSKTVQKPKPSKIFSPFRVLGNVTNEVPFAVGTLGSTFYIVTSVGRSFQIYDAATLHLLFVSQSQTPAKITCLEAHHHYVYAGFGNKIGIFKRGRLEHTLECTTSASVTHVLSFGDYVIAAASDGEISVFKKLPGAKYANSLYTILKAINAAIEGEIVGLIHPPTYLNKIVVSTTSGLFIFNVRTGKLLFRSPASQFTEAISCIEAAPVLDIIAVGTTTGSVYLYNLKKGKILGQKIVTAAEDASAKVVSLSFRTDGSPHLVAGLNTGDLFFYDLAKKARVHVLRHAHKETHGGISNAKFLNGQPIVVSNGGDNHLKEYVFDPTLSTSNSSIVSPPRHLRSRGGHSAPPVTIEFPDEEKSHFIYSASGDRSFWSFSLRKDAQAQEMSQRPQKQKNGKRQAGQVQSMKEKFNEIIAISSSQTREGDWENILTAHKDEPFARTWESKNKRVGRFNLNTIDNGMVKSVCISHCGNFGLVGSAQGGIGVYNLQSGLLRKKYVLHKKAVTGLSIDGMNRKMVSCGLDGIIGFYDFSQSKYLGKLQLEAPITSMVYHKSSDLIACALDDLSIVIIDVTTQKVVRVLIGHTNRITSLDFSPDGRWIVSVGLDATMRTWDLPTGGCIDGVRLPVVATGIKFSPIGDVLATTHVSGNGISLWTNRAQFRPISTRHVEEEDFATILLPTASGDGGSSMLDGALEGDTDEDDVLAQTYTTLDQIDESLITLSLGARSKFSNLVHLDVIKQRSKPKEAPKKPENAPFFLSLSGQAVGDQASVAEGKPGQSSADNNDDTAEGRLHKLKSDQGHNFESKFTTLLREGSSNGDYSEFLKFLVGASPSLVDLEIRSLNSFPPLNEMANFVEALNQGLKSNTNFDLYQAFFSMYLKSHGDVIHNNADEQRLNSALEQWSELDRQKGEKLDELVKYCSGVISFLSTV</sequence>
<feature type="domain" description="WDR36/Utp21 N-terminal" evidence="6">
    <location>
        <begin position="62"/>
        <end position="344"/>
    </location>
</feature>
<dbReference type="InterPro" id="IPR007319">
    <property type="entry name" value="WDR36/Utp21_C"/>
</dbReference>
<feature type="region of interest" description="Disordered" evidence="4">
    <location>
        <begin position="403"/>
        <end position="426"/>
    </location>
</feature>
<reference evidence="7 8" key="1">
    <citation type="journal article" date="2007" name="Nat. Biotechnol.">
        <title>Genome sequence of the lignocellulose-bioconverting and xylose-fermenting yeast Pichia stipitis.</title>
        <authorList>
            <person name="Jeffries T.W."/>
            <person name="Grigoriev I.V."/>
            <person name="Grimwood J."/>
            <person name="Laplaza J.M."/>
            <person name="Aerts A."/>
            <person name="Salamov A."/>
            <person name="Schmutz J."/>
            <person name="Lindquist E."/>
            <person name="Dehal P."/>
            <person name="Shapiro H."/>
            <person name="Jin Y.S."/>
            <person name="Passoth V."/>
            <person name="Richardson P.M."/>
        </authorList>
    </citation>
    <scope>NUCLEOTIDE SEQUENCE [LARGE SCALE GENOMIC DNA]</scope>
    <source>
        <strain evidence="8">ATCC 58785 / CBS 6054 / NBRC 10063 / NRRL Y-11545</strain>
    </source>
</reference>
<dbReference type="Proteomes" id="UP000002258">
    <property type="component" value="Chromosome 4"/>
</dbReference>
<evidence type="ECO:0000256" key="3">
    <source>
        <dbReference type="PROSITE-ProRule" id="PRU00221"/>
    </source>
</evidence>
<dbReference type="Pfam" id="PF04192">
    <property type="entry name" value="Utp21"/>
    <property type="match status" value="1"/>
</dbReference>
<dbReference type="PROSITE" id="PS50294">
    <property type="entry name" value="WD_REPEATS_REGION"/>
    <property type="match status" value="1"/>
</dbReference>
<evidence type="ECO:0000256" key="1">
    <source>
        <dbReference type="ARBA" id="ARBA00022574"/>
    </source>
</evidence>
<dbReference type="Pfam" id="PF25168">
    <property type="entry name" value="Beta-prop_WDR36-Utp21_2nd"/>
    <property type="match status" value="1"/>
</dbReference>